<reference evidence="1 2" key="1">
    <citation type="submission" date="2018-10" db="EMBL/GenBank/DDBJ databases">
        <title>Comparative analysis of microorganisms from saline springs in Andes Mountain Range, Colombia.</title>
        <authorList>
            <person name="Rubin E."/>
        </authorList>
    </citation>
    <scope>NUCLEOTIDE SEQUENCE [LARGE SCALE GENOMIC DNA]</scope>
    <source>
        <strain evidence="1 2">USBA 36</strain>
    </source>
</reference>
<name>A0A420WGK0_9PROT</name>
<organism evidence="1 2">
    <name type="scientific">Oceanibaculum indicum</name>
    <dbReference type="NCBI Taxonomy" id="526216"/>
    <lineage>
        <taxon>Bacteria</taxon>
        <taxon>Pseudomonadati</taxon>
        <taxon>Pseudomonadota</taxon>
        <taxon>Alphaproteobacteria</taxon>
        <taxon>Rhodospirillales</taxon>
        <taxon>Oceanibaculaceae</taxon>
        <taxon>Oceanibaculum</taxon>
    </lineage>
</organism>
<comment type="caution">
    <text evidence="1">The sequence shown here is derived from an EMBL/GenBank/DDBJ whole genome shotgun (WGS) entry which is preliminary data.</text>
</comment>
<dbReference type="EMBL" id="RBIG01000002">
    <property type="protein sequence ID" value="RKQ70113.1"/>
    <property type="molecule type" value="Genomic_DNA"/>
</dbReference>
<dbReference type="Proteomes" id="UP000277424">
    <property type="component" value="Unassembled WGS sequence"/>
</dbReference>
<protein>
    <submittedName>
        <fullName evidence="1">Uncharacterized protein</fullName>
    </submittedName>
</protein>
<dbReference type="AlphaFoldDB" id="A0A420WGK0"/>
<dbReference type="OrthoDB" id="7579869at2"/>
<evidence type="ECO:0000313" key="2">
    <source>
        <dbReference type="Proteomes" id="UP000277424"/>
    </source>
</evidence>
<sequence length="468" mass="48378">MSLFTPDTFADLVTFTRASGAFAIAEDGTLASFASGAARLDWQAGSLLSGLSVQRRTLTLDRGQYSLAITGTGSVAVRIGGRVVATATGATRRRILVRADDTDVELTPKGSVTAWDMRKAMGLLVEPARTNLLLRSQEFDNASWTKLRSSISADSATAPDGTTTADTLVEDSTATSTHQASQSFAVSASATVTQSLFVRAGVGSARNLRMVIAGNVSSNIASAIFSTSTGAVLFASVAVLATTARNIGGGWWRFSLTIAMGASDSFAEAIIQMADGTNAFYTGDGSSGLYIWGSQFEVGAYPGSYIATTTATVNRPADVATIIDADDYYAATGNSLTIAATAPAGLGTQVLAQWDDGDESDRVRVVRDASGDLRVIVTAGSAEQANLSLGAVANSAFFSLSLRWMVNGFAASLNGAAEVTDSSGSLPAGITTLRLGADSAGSQWGGHIAYITPRPRVFDTTQNRGMAA</sequence>
<dbReference type="RefSeq" id="WP_147431006.1">
    <property type="nucleotide sequence ID" value="NZ_RBIG01000002.1"/>
</dbReference>
<accession>A0A420WGK0</accession>
<evidence type="ECO:0000313" key="1">
    <source>
        <dbReference type="EMBL" id="RKQ70113.1"/>
    </source>
</evidence>
<proteinExistence type="predicted"/>
<gene>
    <name evidence="1" type="ORF">BCL74_2052</name>
</gene>